<dbReference type="InterPro" id="IPR001810">
    <property type="entry name" value="F-box_dom"/>
</dbReference>
<reference evidence="3" key="2">
    <citation type="submission" date="2008-12" db="EMBL/GenBank/DDBJ databases">
        <title>Improved gene annotation of the rice (Oryza sativa) genomes.</title>
        <authorList>
            <person name="Wang J."/>
            <person name="Li R."/>
            <person name="Fan W."/>
            <person name="Huang Q."/>
            <person name="Zhang J."/>
            <person name="Zhou Y."/>
            <person name="Hu Y."/>
            <person name="Zi S."/>
            <person name="Li J."/>
            <person name="Ni P."/>
            <person name="Zheng H."/>
            <person name="Zhang Y."/>
            <person name="Zhao M."/>
            <person name="Hao Q."/>
            <person name="McDermott J."/>
            <person name="Samudrala R."/>
            <person name="Kristiansen K."/>
            <person name="Wong G.K.-S."/>
        </authorList>
    </citation>
    <scope>NUCLEOTIDE SEQUENCE</scope>
</reference>
<dbReference type="InterPro" id="IPR036047">
    <property type="entry name" value="F-box-like_dom_sf"/>
</dbReference>
<gene>
    <name evidence="3" type="ORF">OsJ_00439</name>
</gene>
<feature type="compositionally biased region" description="Basic and acidic residues" evidence="1">
    <location>
        <begin position="135"/>
        <end position="145"/>
    </location>
</feature>
<feature type="region of interest" description="Disordered" evidence="1">
    <location>
        <begin position="135"/>
        <end position="155"/>
    </location>
</feature>
<dbReference type="PANTHER" id="PTHR34709:SF28">
    <property type="entry name" value="OS08G0272601 PROTEIN"/>
    <property type="match status" value="1"/>
</dbReference>
<dbReference type="CDD" id="cd09917">
    <property type="entry name" value="F-box_SF"/>
    <property type="match status" value="1"/>
</dbReference>
<evidence type="ECO:0000313" key="3">
    <source>
        <dbReference type="EMBL" id="EEE53901.1"/>
    </source>
</evidence>
<evidence type="ECO:0000256" key="1">
    <source>
        <dbReference type="SAM" id="MobiDB-lite"/>
    </source>
</evidence>
<protein>
    <recommendedName>
        <fullName evidence="2">F-box domain-containing protein</fullName>
    </recommendedName>
</protein>
<dbReference type="AlphaFoldDB" id="B9ESY5"/>
<organism evidence="3">
    <name type="scientific">Oryza sativa subsp. japonica</name>
    <name type="common">Rice</name>
    <dbReference type="NCBI Taxonomy" id="39947"/>
    <lineage>
        <taxon>Eukaryota</taxon>
        <taxon>Viridiplantae</taxon>
        <taxon>Streptophyta</taxon>
        <taxon>Embryophyta</taxon>
        <taxon>Tracheophyta</taxon>
        <taxon>Spermatophyta</taxon>
        <taxon>Magnoliopsida</taxon>
        <taxon>Liliopsida</taxon>
        <taxon>Poales</taxon>
        <taxon>Poaceae</taxon>
        <taxon>BOP clade</taxon>
        <taxon>Oryzoideae</taxon>
        <taxon>Oryzeae</taxon>
        <taxon>Oryzinae</taxon>
        <taxon>Oryza</taxon>
        <taxon>Oryza sativa</taxon>
    </lineage>
</organism>
<dbReference type="Pfam" id="PF12937">
    <property type="entry name" value="F-box-like"/>
    <property type="match status" value="1"/>
</dbReference>
<name>B9ESY5_ORYSJ</name>
<dbReference type="EMBL" id="CM000138">
    <property type="protein sequence ID" value="EEE53901.1"/>
    <property type="molecule type" value="Genomic_DNA"/>
</dbReference>
<evidence type="ECO:0000259" key="2">
    <source>
        <dbReference type="Pfam" id="PF12937"/>
    </source>
</evidence>
<reference evidence="3" key="1">
    <citation type="journal article" date="2005" name="PLoS Biol.">
        <title>The genomes of Oryza sativa: a history of duplications.</title>
        <authorList>
            <person name="Yu J."/>
            <person name="Wang J."/>
            <person name="Lin W."/>
            <person name="Li S."/>
            <person name="Li H."/>
            <person name="Zhou J."/>
            <person name="Ni P."/>
            <person name="Dong W."/>
            <person name="Hu S."/>
            <person name="Zeng C."/>
            <person name="Zhang J."/>
            <person name="Zhang Y."/>
            <person name="Li R."/>
            <person name="Xu Z."/>
            <person name="Li S."/>
            <person name="Li X."/>
            <person name="Zheng H."/>
            <person name="Cong L."/>
            <person name="Lin L."/>
            <person name="Yin J."/>
            <person name="Geng J."/>
            <person name="Li G."/>
            <person name="Shi J."/>
            <person name="Liu J."/>
            <person name="Lv H."/>
            <person name="Li J."/>
            <person name="Wang J."/>
            <person name="Deng Y."/>
            <person name="Ran L."/>
            <person name="Shi X."/>
            <person name="Wang X."/>
            <person name="Wu Q."/>
            <person name="Li C."/>
            <person name="Ren X."/>
            <person name="Wang J."/>
            <person name="Wang X."/>
            <person name="Li D."/>
            <person name="Liu D."/>
            <person name="Zhang X."/>
            <person name="Ji Z."/>
            <person name="Zhao W."/>
            <person name="Sun Y."/>
            <person name="Zhang Z."/>
            <person name="Bao J."/>
            <person name="Han Y."/>
            <person name="Dong L."/>
            <person name="Ji J."/>
            <person name="Chen P."/>
            <person name="Wu S."/>
            <person name="Liu J."/>
            <person name="Xiao Y."/>
            <person name="Bu D."/>
            <person name="Tan J."/>
            <person name="Yang L."/>
            <person name="Ye C."/>
            <person name="Zhang J."/>
            <person name="Xu J."/>
            <person name="Zhou Y."/>
            <person name="Yu Y."/>
            <person name="Zhang B."/>
            <person name="Zhuang S."/>
            <person name="Wei H."/>
            <person name="Liu B."/>
            <person name="Lei M."/>
            <person name="Yu H."/>
            <person name="Li Y."/>
            <person name="Xu H."/>
            <person name="Wei S."/>
            <person name="He X."/>
            <person name="Fang L."/>
            <person name="Zhang Z."/>
            <person name="Zhang Y."/>
            <person name="Huang X."/>
            <person name="Su Z."/>
            <person name="Tong W."/>
            <person name="Li J."/>
            <person name="Tong Z."/>
            <person name="Li S."/>
            <person name="Ye J."/>
            <person name="Wang L."/>
            <person name="Fang L."/>
            <person name="Lei T."/>
            <person name="Chen C."/>
            <person name="Chen H."/>
            <person name="Xu Z."/>
            <person name="Li H."/>
            <person name="Huang H."/>
            <person name="Zhang F."/>
            <person name="Xu H."/>
            <person name="Li N."/>
            <person name="Zhao C."/>
            <person name="Li S."/>
            <person name="Dong L."/>
            <person name="Huang Y."/>
            <person name="Li L."/>
            <person name="Xi Y."/>
            <person name="Qi Q."/>
            <person name="Li W."/>
            <person name="Zhang B."/>
            <person name="Hu W."/>
            <person name="Zhang Y."/>
            <person name="Tian X."/>
            <person name="Jiao Y."/>
            <person name="Liang X."/>
            <person name="Jin J."/>
            <person name="Gao L."/>
            <person name="Zheng W."/>
            <person name="Hao B."/>
            <person name="Liu S."/>
            <person name="Wang W."/>
            <person name="Yuan L."/>
            <person name="Cao M."/>
            <person name="McDermott J."/>
            <person name="Samudrala R."/>
            <person name="Wang J."/>
            <person name="Wong G.K."/>
            <person name="Yang H."/>
        </authorList>
    </citation>
    <scope>NUCLEOTIDE SEQUENCE [LARGE SCALE GENOMIC DNA]</scope>
</reference>
<sequence length="466" mass="52021">MEAVVRLIDVAHSKLQVLGTLFRRIHLGMPAAIAMDLFGDPATVGVSPTEILEEARREISLSGARHGKTMHVFARYVVAHLHVQQDDPGTHYQDAIRFIDKGAGEDRSITEPTTQPNSLLFFSFPMDFITVEREAKLRRPRDPSDHSTSCGGDDDSPISHLSDDVLVHVLGFLPTATDLMRACAVSRWWCRLGARVPLLRFLCIDRAFDRQETLDRFVAFINNVLTRRAAGQSDAGVEELTISLKSGMSSVDVAEVDAWIRYGMQHVSNTFTLELNIPLRSGNNSNHRYLDDDEDDDDDNNGMILAELPSSPRLKSVMLSLSNARLRLPTAAAFDSLVDLSLENVRLEDNSIHLLNRLLSPACCPRLQRLRFNKLTVGRQVHACEIYLIPKFVMFSTPGLTQAGEVVQKDNGNAEVELMKDVPELPHVTSLSLRVIEMNEMYDIASVLCVIGRCNFSNISSLTSRW</sequence>
<dbReference type="InterPro" id="IPR055312">
    <property type="entry name" value="FBL15-like"/>
</dbReference>
<dbReference type="Gene3D" id="1.20.1280.50">
    <property type="match status" value="1"/>
</dbReference>
<accession>B9ESY5</accession>
<dbReference type="PANTHER" id="PTHR34709">
    <property type="entry name" value="OS10G0396666 PROTEIN"/>
    <property type="match status" value="1"/>
</dbReference>
<dbReference type="SUPFAM" id="SSF81383">
    <property type="entry name" value="F-box domain"/>
    <property type="match status" value="1"/>
</dbReference>
<dbReference type="Proteomes" id="UP000007752">
    <property type="component" value="Chromosome 1"/>
</dbReference>
<proteinExistence type="predicted"/>
<feature type="domain" description="F-box" evidence="2">
    <location>
        <begin position="163"/>
        <end position="203"/>
    </location>
</feature>